<dbReference type="GO" id="GO:0003887">
    <property type="term" value="F:DNA-directed DNA polymerase activity"/>
    <property type="evidence" value="ECO:0007669"/>
    <property type="project" value="InterPro"/>
</dbReference>
<dbReference type="Gene3D" id="3.30.70.370">
    <property type="match status" value="1"/>
</dbReference>
<dbReference type="KEGG" id="vg:24638736"/>
<dbReference type="InterPro" id="IPR002298">
    <property type="entry name" value="DNA_polymerase_A"/>
</dbReference>
<keyword evidence="5" id="KW-1185">Reference proteome</keyword>
<protein>
    <submittedName>
        <fullName evidence="4">DNA polymerase</fullName>
    </submittedName>
</protein>
<dbReference type="OrthoDB" id="14842at10239"/>
<dbReference type="InterPro" id="IPR036397">
    <property type="entry name" value="RNaseH_sf"/>
</dbReference>
<feature type="domain" description="DNA-directed DNA polymerase family A palm" evidence="3">
    <location>
        <begin position="578"/>
        <end position="805"/>
    </location>
</feature>
<evidence type="ECO:0000313" key="4">
    <source>
        <dbReference type="EMBL" id="AIU44305.1"/>
    </source>
</evidence>
<keyword evidence="1" id="KW-0235">DNA replication</keyword>
<evidence type="ECO:0000256" key="2">
    <source>
        <dbReference type="ARBA" id="ARBA00023109"/>
    </source>
</evidence>
<dbReference type="PRINTS" id="PR00868">
    <property type="entry name" value="DNAPOLI"/>
</dbReference>
<name>A0A097PAP3_9CAUD</name>
<organism evidence="4 5">
    <name type="scientific">Delftia phage RG-2014</name>
    <dbReference type="NCBI Taxonomy" id="1563661"/>
    <lineage>
        <taxon>Viruses</taxon>
        <taxon>Duplodnaviria</taxon>
        <taxon>Heunggongvirae</taxon>
        <taxon>Uroviricota</taxon>
        <taxon>Caudoviricetes</taxon>
        <taxon>Schitoviridae</taxon>
        <taxon>Dendoorenvirus</taxon>
        <taxon>Dendoorenvirus RG2014</taxon>
    </lineage>
</organism>
<dbReference type="InterPro" id="IPR043502">
    <property type="entry name" value="DNA/RNA_pol_sf"/>
</dbReference>
<accession>A0A097PAP3</accession>
<dbReference type="GO" id="GO:0006302">
    <property type="term" value="P:double-strand break repair"/>
    <property type="evidence" value="ECO:0007669"/>
    <property type="project" value="TreeGrafter"/>
</dbReference>
<dbReference type="Gene3D" id="1.20.1060.10">
    <property type="entry name" value="Taq DNA Polymerase, Chain T, domain 4"/>
    <property type="match status" value="1"/>
</dbReference>
<dbReference type="SUPFAM" id="SSF56672">
    <property type="entry name" value="DNA/RNA polymerases"/>
    <property type="match status" value="1"/>
</dbReference>
<dbReference type="EMBL" id="KM879221">
    <property type="protein sequence ID" value="AIU44305.1"/>
    <property type="molecule type" value="Genomic_DNA"/>
</dbReference>
<evidence type="ECO:0000256" key="1">
    <source>
        <dbReference type="ARBA" id="ARBA00022705"/>
    </source>
</evidence>
<dbReference type="InterPro" id="IPR012337">
    <property type="entry name" value="RNaseH-like_sf"/>
</dbReference>
<gene>
    <name evidence="4" type="ORF">RG2014_051</name>
</gene>
<dbReference type="Gene3D" id="1.10.150.20">
    <property type="entry name" value="5' to 3' exonuclease, C-terminal subdomain"/>
    <property type="match status" value="1"/>
</dbReference>
<dbReference type="SMART" id="SM00482">
    <property type="entry name" value="POLAc"/>
    <property type="match status" value="1"/>
</dbReference>
<dbReference type="Proteomes" id="UP000030040">
    <property type="component" value="Segment"/>
</dbReference>
<dbReference type="GO" id="GO:0003677">
    <property type="term" value="F:DNA binding"/>
    <property type="evidence" value="ECO:0007669"/>
    <property type="project" value="InterPro"/>
</dbReference>
<proteinExistence type="predicted"/>
<evidence type="ECO:0000313" key="5">
    <source>
        <dbReference type="Proteomes" id="UP000030040"/>
    </source>
</evidence>
<dbReference type="PANTHER" id="PTHR10133">
    <property type="entry name" value="DNA POLYMERASE I"/>
    <property type="match status" value="1"/>
</dbReference>
<dbReference type="PANTHER" id="PTHR10133:SF27">
    <property type="entry name" value="DNA POLYMERASE NU"/>
    <property type="match status" value="1"/>
</dbReference>
<sequence length="884" mass="99198">MHHLLFTEHTYPEYPICILAHRLQQGPMEDAYIKPLGLDPANVMALTTHVSETKKKTPAAEMQAWIAEELIPVLKENGVQYILCTDAAYFKELTKSQNAPAMLGYVLDCHYDDDIKVAFAPAQTTKFTDPVNVQARIDRAVNALLLHAQGLYRPPGADIIHYADYPDTDEAIQAWLDKLLEMDTDLSSDIEAFDLHPVHAGIGTITFCWNQHEGIAFAVDYEEIPGATKAPFGRQVKNEKRRAMLLDFFRKLRAKGKRLLFHNISFDATVLIYQLFMKDILDTTGLLDGMATLLASWHCTMLITYLATNTCAGNKLGLKDQAQEYSGNWAVDEIKDITRIRLPDLLQYNLVDGISAWYVFDKNYPKMVADEQEEVYTGLFRKATIDIIQMQLTGMPINMRTLRKNKAKLVALEQDSLNRLCNSEIAQEFNYWLTEKHVEKRNAALKNKRITMADEPQFFNPNSGPQLQQLLFTQLGLPVINTTKTGQPSTDADTIELLEKHPLVTGNPKVKAFIDALQDYASVNKMVTSVIPALEKAVPGPDGWHYLLGNLRLGGTKSGRLSSQKPNLQNLPASSIYAKLIKEIFEAPPGWIFCGLDFASLEDRISALTTKDPEKLKVYTDGYDGHCLRAYAYFGDQMPDIVPTSVSSINSIAKAYKSLRQDSKAPTFALTYQGTWSTLVKNCGFTPEVAKAIEMRYRKLYAVSIAWVNARLDEAAKTGYVITAFGLRLRTPILAQVARGGKYTPKEAEAEGRSAGNALGQGWCLLNNRACSEFMDKVRESQYRLDIRPCNHIHDAQYYLIREDMDVLHFVNKHLVEAVNWNDHPDIYHPEVGLGGEVSLFFPTWANEIEIPNGATTEQVEEAIRVSMEAIEKAKAKAAEAVPV</sequence>
<dbReference type="SUPFAM" id="SSF53098">
    <property type="entry name" value="Ribonuclease H-like"/>
    <property type="match status" value="1"/>
</dbReference>
<reference evidence="5" key="1">
    <citation type="submission" date="2014-10" db="EMBL/GenBank/DDBJ databases">
        <title>Draft genome sequence of lytic bacteriophage specific to a multidrug resistant bacterium Delftia tsuruhatensis ARB-1.</title>
        <authorList>
            <person name="Bhattacharjee A.S."/>
            <person name="Motlagh A.M."/>
            <person name="Goel R."/>
        </authorList>
    </citation>
    <scope>NUCLEOTIDE SEQUENCE [LARGE SCALE GENOMIC DNA]</scope>
</reference>
<dbReference type="Gene3D" id="3.30.420.10">
    <property type="entry name" value="Ribonuclease H-like superfamily/Ribonuclease H"/>
    <property type="match status" value="1"/>
</dbReference>
<dbReference type="RefSeq" id="YP_009148414.1">
    <property type="nucleotide sequence ID" value="NC_027348.2"/>
</dbReference>
<evidence type="ECO:0000259" key="3">
    <source>
        <dbReference type="SMART" id="SM00482"/>
    </source>
</evidence>
<dbReference type="Pfam" id="PF00476">
    <property type="entry name" value="DNA_pol_A"/>
    <property type="match status" value="1"/>
</dbReference>
<dbReference type="GO" id="GO:0039693">
    <property type="term" value="P:viral DNA genome replication"/>
    <property type="evidence" value="ECO:0007669"/>
    <property type="project" value="UniProtKB-KW"/>
</dbReference>
<keyword evidence="2" id="KW-1194">Viral DNA replication</keyword>
<dbReference type="GeneID" id="24638736"/>
<dbReference type="GO" id="GO:0006261">
    <property type="term" value="P:DNA-templated DNA replication"/>
    <property type="evidence" value="ECO:0007669"/>
    <property type="project" value="InterPro"/>
</dbReference>
<dbReference type="InterPro" id="IPR001098">
    <property type="entry name" value="DNA-dir_DNA_pol_A_palm_dom"/>
</dbReference>